<organism evidence="3 4">
    <name type="scientific">Mastigocoleus testarum BC008</name>
    <dbReference type="NCBI Taxonomy" id="371196"/>
    <lineage>
        <taxon>Bacteria</taxon>
        <taxon>Bacillati</taxon>
        <taxon>Cyanobacteriota</taxon>
        <taxon>Cyanophyceae</taxon>
        <taxon>Nostocales</taxon>
        <taxon>Hapalosiphonaceae</taxon>
        <taxon>Mastigocoleus</taxon>
    </lineage>
</organism>
<accession>A0A0V7ZFY0</accession>
<protein>
    <recommendedName>
        <fullName evidence="2">Glycosyl hydrolase-like 10 domain-containing protein</fullName>
    </recommendedName>
</protein>
<evidence type="ECO:0000313" key="4">
    <source>
        <dbReference type="Proteomes" id="UP000053372"/>
    </source>
</evidence>
<keyword evidence="4" id="KW-1185">Reference proteome</keyword>
<dbReference type="InterPro" id="IPR003790">
    <property type="entry name" value="GHL10"/>
</dbReference>
<reference evidence="3 4" key="1">
    <citation type="journal article" date="2015" name="Genome Announc.">
        <title>Draft Genome of the Euendolithic (true boring) Cyanobacterium Mastigocoleus testarum strain BC008.</title>
        <authorList>
            <person name="Guida B.S."/>
            <person name="Garcia-Pichel F."/>
        </authorList>
    </citation>
    <scope>NUCLEOTIDE SEQUENCE [LARGE SCALE GENOMIC DNA]</scope>
    <source>
        <strain evidence="3 4">BC008</strain>
    </source>
</reference>
<dbReference type="AlphaFoldDB" id="A0A0V7ZFY0"/>
<proteinExistence type="predicted"/>
<comment type="caution">
    <text evidence="3">The sequence shown here is derived from an EMBL/GenBank/DDBJ whole genome shotgun (WGS) entry which is preliminary data.</text>
</comment>
<sequence length="414" mass="48360">MSYSVRRLFNFLICFGLVFSLIIFSLLSLPVTSQDVIPPKKNEIRGVWLTNVASGVLYVPWGIDRALNQLSTVKFNTVYPVVWNRGYTFYNSKLAKQVTGRTAEPLLRLLHFGQDVLQQIITLGNQKDLRVIPWFEYGFMTPSNSSLARFYPQWLTTENSGEKTTLHGPQELIKISSEDFRVRQFVRRFFRQEAWLNPLHPEVQSFIKGLILEVVKNYDVDGIQLDDHFGMPVTFGYDEFTIKLYQKEHQGKSPPNNPSNPEWMRWRADKITNFMAEIVKDVRSIKPNIIISLSPNSKHFAYKNYLQDWETWVNKGLIDELVIQVYRHNKNDFITELKQPALQSASQKIPVGVGIFTGNPQTPIEMRQIREQVKIVRQSQFNGVSFFYWETLWGYMTPESPKQRRKNFLELFSK</sequence>
<feature type="domain" description="Glycosyl hydrolase-like 10" evidence="2">
    <location>
        <begin position="43"/>
        <end position="367"/>
    </location>
</feature>
<dbReference type="SUPFAM" id="SSF51445">
    <property type="entry name" value="(Trans)glycosidases"/>
    <property type="match status" value="1"/>
</dbReference>
<dbReference type="InterPro" id="IPR017853">
    <property type="entry name" value="GH"/>
</dbReference>
<name>A0A0V7ZFY0_9CYAN</name>
<dbReference type="PANTHER" id="PTHR43405:SF1">
    <property type="entry name" value="GLYCOSYL HYDROLASE DIGH"/>
    <property type="match status" value="1"/>
</dbReference>
<dbReference type="OrthoDB" id="503979at2"/>
<dbReference type="InterPro" id="IPR052177">
    <property type="entry name" value="Divisome_Glycosyl_Hydrolase"/>
</dbReference>
<evidence type="ECO:0000259" key="2">
    <source>
        <dbReference type="Pfam" id="PF02638"/>
    </source>
</evidence>
<dbReference type="RefSeq" id="WP_027838854.1">
    <property type="nucleotide sequence ID" value="NZ_LMTZ01000140.1"/>
</dbReference>
<dbReference type="EMBL" id="LMTZ01000140">
    <property type="protein sequence ID" value="KST63345.1"/>
    <property type="molecule type" value="Genomic_DNA"/>
</dbReference>
<dbReference type="Gene3D" id="3.20.20.80">
    <property type="entry name" value="Glycosidases"/>
    <property type="match status" value="1"/>
</dbReference>
<evidence type="ECO:0000256" key="1">
    <source>
        <dbReference type="ARBA" id="ARBA00022729"/>
    </source>
</evidence>
<dbReference type="Pfam" id="PF02638">
    <property type="entry name" value="GHL10"/>
    <property type="match status" value="1"/>
</dbReference>
<gene>
    <name evidence="3" type="ORF">BC008_39370</name>
</gene>
<keyword evidence="1" id="KW-0732">Signal</keyword>
<dbReference type="Proteomes" id="UP000053372">
    <property type="component" value="Unassembled WGS sequence"/>
</dbReference>
<dbReference type="PANTHER" id="PTHR43405">
    <property type="entry name" value="GLYCOSYL HYDROLASE DIGH"/>
    <property type="match status" value="1"/>
</dbReference>
<evidence type="ECO:0000313" key="3">
    <source>
        <dbReference type="EMBL" id="KST63345.1"/>
    </source>
</evidence>